<evidence type="ECO:0000313" key="9">
    <source>
        <dbReference type="EnsemblFungi" id="PTTG_08539-t43_1-p1"/>
    </source>
</evidence>
<organism evidence="8">
    <name type="scientific">Puccinia triticina (isolate 1-1 / race 1 (BBBD))</name>
    <name type="common">Brown leaf rust fungus</name>
    <dbReference type="NCBI Taxonomy" id="630390"/>
    <lineage>
        <taxon>Eukaryota</taxon>
        <taxon>Fungi</taxon>
        <taxon>Dikarya</taxon>
        <taxon>Basidiomycota</taxon>
        <taxon>Pucciniomycotina</taxon>
        <taxon>Pucciniomycetes</taxon>
        <taxon>Pucciniales</taxon>
        <taxon>Pucciniaceae</taxon>
        <taxon>Puccinia</taxon>
    </lineage>
</organism>
<dbReference type="InterPro" id="IPR012919">
    <property type="entry name" value="SUN_dom"/>
</dbReference>
<dbReference type="Proteomes" id="UP000005240">
    <property type="component" value="Unassembled WGS sequence"/>
</dbReference>
<feature type="region of interest" description="Disordered" evidence="5">
    <location>
        <begin position="66"/>
        <end position="98"/>
    </location>
</feature>
<feature type="domain" description="SUN" evidence="7">
    <location>
        <begin position="114"/>
        <end position="289"/>
    </location>
</feature>
<dbReference type="AlphaFoldDB" id="A0A180GKP2"/>
<feature type="non-terminal residue" evidence="8">
    <location>
        <position position="761"/>
    </location>
</feature>
<keyword evidence="4" id="KW-0472">Membrane</keyword>
<dbReference type="InterPro" id="IPR045120">
    <property type="entry name" value="Suco/Slp1-like"/>
</dbReference>
<feature type="region of interest" description="Disordered" evidence="5">
    <location>
        <begin position="30"/>
        <end position="51"/>
    </location>
</feature>
<dbReference type="EMBL" id="ADAS02000052">
    <property type="protein sequence ID" value="OAV93250.1"/>
    <property type="molecule type" value="Genomic_DNA"/>
</dbReference>
<dbReference type="PANTHER" id="PTHR12953:SF0">
    <property type="entry name" value="SUN DOMAIN-CONTAINING OSSIFICATION FACTOR"/>
    <property type="match status" value="1"/>
</dbReference>
<dbReference type="OrthoDB" id="266334at2759"/>
<keyword evidence="6" id="KW-0732">Signal</keyword>
<evidence type="ECO:0000256" key="4">
    <source>
        <dbReference type="ARBA" id="ARBA00023136"/>
    </source>
</evidence>
<evidence type="ECO:0000256" key="3">
    <source>
        <dbReference type="ARBA" id="ARBA00022989"/>
    </source>
</evidence>
<evidence type="ECO:0000313" key="8">
    <source>
        <dbReference type="EMBL" id="OAV93250.1"/>
    </source>
</evidence>
<feature type="compositionally biased region" description="Pro residues" evidence="5">
    <location>
        <begin position="76"/>
        <end position="96"/>
    </location>
</feature>
<keyword evidence="3" id="KW-1133">Transmembrane helix</keyword>
<evidence type="ECO:0000256" key="1">
    <source>
        <dbReference type="ARBA" id="ARBA00004308"/>
    </source>
</evidence>
<evidence type="ECO:0000256" key="6">
    <source>
        <dbReference type="SAM" id="SignalP"/>
    </source>
</evidence>
<feature type="compositionally biased region" description="Basic and acidic residues" evidence="5">
    <location>
        <begin position="409"/>
        <end position="421"/>
    </location>
</feature>
<evidence type="ECO:0000259" key="7">
    <source>
        <dbReference type="PROSITE" id="PS51469"/>
    </source>
</evidence>
<proteinExistence type="predicted"/>
<feature type="region of interest" description="Disordered" evidence="5">
    <location>
        <begin position="301"/>
        <end position="574"/>
    </location>
</feature>
<dbReference type="GO" id="GO:0034975">
    <property type="term" value="P:protein folding in endoplasmic reticulum"/>
    <property type="evidence" value="ECO:0007669"/>
    <property type="project" value="TreeGrafter"/>
</dbReference>
<protein>
    <submittedName>
        <fullName evidence="9">SUN domain-containing protein</fullName>
    </submittedName>
</protein>
<dbReference type="GO" id="GO:0016020">
    <property type="term" value="C:membrane"/>
    <property type="evidence" value="ECO:0007669"/>
    <property type="project" value="InterPro"/>
</dbReference>
<feature type="compositionally biased region" description="Basic residues" evidence="5">
    <location>
        <begin position="752"/>
        <end position="761"/>
    </location>
</feature>
<accession>A0A180GKP2</accession>
<dbReference type="GO" id="GO:0012505">
    <property type="term" value="C:endomembrane system"/>
    <property type="evidence" value="ECO:0007669"/>
    <property type="project" value="UniProtKB-SubCell"/>
</dbReference>
<dbReference type="EnsemblFungi" id="PTTG_08539-t43_1">
    <property type="protein sequence ID" value="PTTG_08539-t43_1-p1"/>
    <property type="gene ID" value="PTTG_08539"/>
</dbReference>
<reference evidence="8" key="2">
    <citation type="submission" date="2016-05" db="EMBL/GenBank/DDBJ databases">
        <title>Comparative analysis highlights variable genome content of wheat rusts and divergence of the mating loci.</title>
        <authorList>
            <person name="Cuomo C.A."/>
            <person name="Bakkeren G."/>
            <person name="Szabo L."/>
            <person name="Khalil H."/>
            <person name="Joly D."/>
            <person name="Goldberg J."/>
            <person name="Young S."/>
            <person name="Zeng Q."/>
            <person name="Fellers J."/>
        </authorList>
    </citation>
    <scope>NUCLEOTIDE SEQUENCE [LARGE SCALE GENOMIC DNA]</scope>
    <source>
        <strain evidence="8">1-1 BBBD Race 1</strain>
    </source>
</reference>
<keyword evidence="2" id="KW-0812">Transmembrane</keyword>
<feature type="compositionally biased region" description="Polar residues" evidence="5">
    <location>
        <begin position="454"/>
        <end position="466"/>
    </location>
</feature>
<feature type="compositionally biased region" description="Low complexity" evidence="5">
    <location>
        <begin position="728"/>
        <end position="744"/>
    </location>
</feature>
<comment type="subcellular location">
    <subcellularLocation>
        <location evidence="1">Endomembrane system</location>
    </subcellularLocation>
</comment>
<evidence type="ECO:0000313" key="10">
    <source>
        <dbReference type="Proteomes" id="UP000005240"/>
    </source>
</evidence>
<feature type="chain" id="PRO_5008110014" evidence="6">
    <location>
        <begin position="20"/>
        <end position="761"/>
    </location>
</feature>
<dbReference type="PROSITE" id="PS51469">
    <property type="entry name" value="SUN"/>
    <property type="match status" value="1"/>
</dbReference>
<feature type="region of interest" description="Disordered" evidence="5">
    <location>
        <begin position="692"/>
        <end position="761"/>
    </location>
</feature>
<feature type="compositionally biased region" description="Pro residues" evidence="5">
    <location>
        <begin position="559"/>
        <end position="568"/>
    </location>
</feature>
<feature type="compositionally biased region" description="Polar residues" evidence="5">
    <location>
        <begin position="338"/>
        <end position="351"/>
    </location>
</feature>
<reference evidence="9 10" key="3">
    <citation type="journal article" date="2017" name="G3 (Bethesda)">
        <title>Comparative analysis highlights variable genome content of wheat rusts and divergence of the mating loci.</title>
        <authorList>
            <person name="Cuomo C.A."/>
            <person name="Bakkeren G."/>
            <person name="Khalil H.B."/>
            <person name="Panwar V."/>
            <person name="Joly D."/>
            <person name="Linning R."/>
            <person name="Sakthikumar S."/>
            <person name="Song X."/>
            <person name="Adiconis X."/>
            <person name="Fan L."/>
            <person name="Goldberg J.M."/>
            <person name="Levin J.Z."/>
            <person name="Young S."/>
            <person name="Zeng Q."/>
            <person name="Anikster Y."/>
            <person name="Bruce M."/>
            <person name="Wang M."/>
            <person name="Yin C."/>
            <person name="McCallum B."/>
            <person name="Szabo L.J."/>
            <person name="Hulbert S."/>
            <person name="Chen X."/>
            <person name="Fellers J.P."/>
        </authorList>
    </citation>
    <scope>NUCLEOTIDE SEQUENCE</scope>
    <source>
        <strain evidence="10">Isolate 1-1 / race 1 (BBBD)</strain>
        <strain evidence="9">isolate 1-1 / race 1 (BBBD)</strain>
    </source>
</reference>
<dbReference type="GO" id="GO:0005737">
    <property type="term" value="C:cytoplasm"/>
    <property type="evidence" value="ECO:0007669"/>
    <property type="project" value="TreeGrafter"/>
</dbReference>
<dbReference type="VEuPathDB" id="FungiDB:PTTG_08539"/>
<sequence length="761" mass="83355">MPALLLPVLVLLASQPIQPKPLDAFLSQLTPRTCPAPQPPPTTTTENQDDQHRRLLSFSEWKTNNISSRQPTCQPATPPPQPPKPPQPQPPKPLQPKPLAAALNQSDTLKLPILYQPNPHTGTGNSNDPLKILSTRTNYASFDCSASIHRASKHTKSPSAILNEKKDKYLLTPCKQPNSNNREAASNFVVFELCDEIEIHHVVLANFEFFSSMFKLIRMSVSNSALEGIRRADWVDVGFLKTHNTRGFQVFPIKHLKGFYRYVRLDFLTHYGSEYYCPLSLVRIYGLTQIDAYRRDEKLEQRSKVEEEQEESVIQQEEAAEQAEKLPLEPAPPPHPNHTPTSTANHFTTPTHEPPAEHDHPPIPAPAVKEEPSSSYNDPGTSNEAEQSTADESSHTSLEPADQAPEAEPDTHPESPPEHDPQSASIPQPPPPLDSSDEPIPIAPHPQQQQQQQEDNSPAPATTSTEDLAAAREPELPTPGLPSTDLPGTTATATGLSSQRGGEAAKNTPSTAPDPAHTMPIIRGEAAKKTPSTGPDPAHTKPIIIGLSKPTIPPEKLAHPPPPPPPANPAGQGSESIFGQIMKRLNSLESNHLLLLKYTEDQVHVLGSSSHTLELRLSELEKILKLQTIKHEETVQEIQALKRQMTAERAFQTHRIESLDSSITFIKRIGLVQSVSILALLVFLSMTRLQHSSSGASGQREERRASMAGAQAGRRGSSPRISQQQRTPGAKKPGPRRPGSPSAGKAEQLFLVHRKLGYAPP</sequence>
<dbReference type="Pfam" id="PF07738">
    <property type="entry name" value="Sad1_UNC"/>
    <property type="match status" value="1"/>
</dbReference>
<feature type="signal peptide" evidence="6">
    <location>
        <begin position="1"/>
        <end position="19"/>
    </location>
</feature>
<gene>
    <name evidence="8" type="ORF">PTTG_08539</name>
</gene>
<feature type="compositionally biased region" description="Polar residues" evidence="5">
    <location>
        <begin position="486"/>
        <end position="500"/>
    </location>
</feature>
<keyword evidence="10" id="KW-1185">Reference proteome</keyword>
<name>A0A180GKP2_PUCT1</name>
<reference evidence="9" key="4">
    <citation type="submission" date="2025-05" db="UniProtKB">
        <authorList>
            <consortium name="EnsemblFungi"/>
        </authorList>
    </citation>
    <scope>IDENTIFICATION</scope>
    <source>
        <strain evidence="9">isolate 1-1 / race 1 (BBBD)</strain>
    </source>
</reference>
<evidence type="ECO:0000256" key="2">
    <source>
        <dbReference type="ARBA" id="ARBA00022692"/>
    </source>
</evidence>
<reference evidence="8" key="1">
    <citation type="submission" date="2009-11" db="EMBL/GenBank/DDBJ databases">
        <authorList>
            <consortium name="The Broad Institute Genome Sequencing Platform"/>
            <person name="Ward D."/>
            <person name="Feldgarden M."/>
            <person name="Earl A."/>
            <person name="Young S.K."/>
            <person name="Zeng Q."/>
            <person name="Koehrsen M."/>
            <person name="Alvarado L."/>
            <person name="Berlin A."/>
            <person name="Bochicchio J."/>
            <person name="Borenstein D."/>
            <person name="Chapman S.B."/>
            <person name="Chen Z."/>
            <person name="Engels R."/>
            <person name="Freedman E."/>
            <person name="Gellesch M."/>
            <person name="Goldberg J."/>
            <person name="Griggs A."/>
            <person name="Gujja S."/>
            <person name="Heilman E."/>
            <person name="Heiman D."/>
            <person name="Hepburn T."/>
            <person name="Howarth C."/>
            <person name="Jen D."/>
            <person name="Larson L."/>
            <person name="Lewis B."/>
            <person name="Mehta T."/>
            <person name="Park D."/>
            <person name="Pearson M."/>
            <person name="Roberts A."/>
            <person name="Saif S."/>
            <person name="Shea T."/>
            <person name="Shenoy N."/>
            <person name="Sisk P."/>
            <person name="Stolte C."/>
            <person name="Sykes S."/>
            <person name="Thomson T."/>
            <person name="Walk T."/>
            <person name="White J."/>
            <person name="Yandava C."/>
            <person name="Izard J."/>
            <person name="Baranova O.V."/>
            <person name="Blanton J.M."/>
            <person name="Tanner A.C."/>
            <person name="Dewhirst F.E."/>
            <person name="Haas B."/>
            <person name="Nusbaum C."/>
            <person name="Birren B."/>
        </authorList>
    </citation>
    <scope>NUCLEOTIDE SEQUENCE [LARGE SCALE GENOMIC DNA]</scope>
    <source>
        <strain evidence="8">1-1 BBBD Race 1</strain>
    </source>
</reference>
<dbReference type="PANTHER" id="PTHR12953">
    <property type="entry name" value="MEMBRANE PROTEIN CH1 RELATED"/>
    <property type="match status" value="1"/>
</dbReference>
<evidence type="ECO:0000256" key="5">
    <source>
        <dbReference type="SAM" id="MobiDB-lite"/>
    </source>
</evidence>
<feature type="compositionally biased region" description="Polar residues" evidence="5">
    <location>
        <begin position="373"/>
        <end position="397"/>
    </location>
</feature>